<comment type="caution">
    <text evidence="3">The sequence shown here is derived from an EMBL/GenBank/DDBJ whole genome shotgun (WGS) entry which is preliminary data.</text>
</comment>
<evidence type="ECO:0000256" key="1">
    <source>
        <dbReference type="SAM" id="MobiDB-lite"/>
    </source>
</evidence>
<feature type="region of interest" description="Disordered" evidence="1">
    <location>
        <begin position="244"/>
        <end position="292"/>
    </location>
</feature>
<accession>A0A3A4F615</accession>
<evidence type="ECO:0000313" key="3">
    <source>
        <dbReference type="EMBL" id="RJN31910.1"/>
    </source>
</evidence>
<protein>
    <submittedName>
        <fullName evidence="3">Uncharacterized protein</fullName>
    </submittedName>
</protein>
<dbReference type="Proteomes" id="UP000266615">
    <property type="component" value="Unassembled WGS sequence"/>
</dbReference>
<name>A0A3A4F615_9MICC</name>
<dbReference type="EMBL" id="QYZP01000002">
    <property type="protein sequence ID" value="RJN31910.1"/>
    <property type="molecule type" value="Genomic_DNA"/>
</dbReference>
<dbReference type="AlphaFoldDB" id="A0A3A4F615"/>
<keyword evidence="2" id="KW-0732">Signal</keyword>
<feature type="compositionally biased region" description="Acidic residues" evidence="1">
    <location>
        <begin position="255"/>
        <end position="292"/>
    </location>
</feature>
<gene>
    <name evidence="3" type="ORF">D3250_07300</name>
</gene>
<dbReference type="OrthoDB" id="4964760at2"/>
<dbReference type="RefSeq" id="WP_119902697.1">
    <property type="nucleotide sequence ID" value="NZ_QYZP01000002.1"/>
</dbReference>
<evidence type="ECO:0000256" key="2">
    <source>
        <dbReference type="SAM" id="SignalP"/>
    </source>
</evidence>
<dbReference type="PROSITE" id="PS51257">
    <property type="entry name" value="PROKAR_LIPOPROTEIN"/>
    <property type="match status" value="1"/>
</dbReference>
<feature type="signal peptide" evidence="2">
    <location>
        <begin position="1"/>
        <end position="21"/>
    </location>
</feature>
<sequence length="292" mass="31384">MKPFFAAPGLAMLLLALPTLVGCEADLETDDSPLGGGSLDSSVAEAQAEAPEPIGQQLTHQEMREVLEETLAPATLTDTDDWWPNLRDLNRELQRLEVHPTDCKPYVTASALPVPPGALGALAETDDSRTVIYTFTDADSAQEYVDSERLGVERCAEHTVVRDLGEEELKAETAVTELRVRTGAEDGLAVGREMEAPETAQRDLTVLLRQGAHTVLASDPEDPEAEQEDALTDLEARAAEVLSALAGEEIVAPEPEPEDDADSDEEQDTDDADDSEEADSENADDSADDDSD</sequence>
<reference evidence="3 4" key="1">
    <citation type="submission" date="2018-09" db="EMBL/GenBank/DDBJ databases">
        <title>Nesterenkonia natronophila sp. nov., an alkaliphilic actinobacteriume isolated from a soda lake, and emended description of the genus Nesterenkonia.</title>
        <authorList>
            <person name="Menes R.J."/>
            <person name="Iriarte A."/>
        </authorList>
    </citation>
    <scope>NUCLEOTIDE SEQUENCE [LARGE SCALE GENOMIC DNA]</scope>
    <source>
        <strain evidence="3 4">M8</strain>
    </source>
</reference>
<evidence type="ECO:0000313" key="4">
    <source>
        <dbReference type="Proteomes" id="UP000266615"/>
    </source>
</evidence>
<proteinExistence type="predicted"/>
<keyword evidence="4" id="KW-1185">Reference proteome</keyword>
<feature type="chain" id="PRO_5039090922" evidence="2">
    <location>
        <begin position="22"/>
        <end position="292"/>
    </location>
</feature>
<organism evidence="3 4">
    <name type="scientific">Nesterenkonia natronophila</name>
    <dbReference type="NCBI Taxonomy" id="2174932"/>
    <lineage>
        <taxon>Bacteria</taxon>
        <taxon>Bacillati</taxon>
        <taxon>Actinomycetota</taxon>
        <taxon>Actinomycetes</taxon>
        <taxon>Micrococcales</taxon>
        <taxon>Micrococcaceae</taxon>
        <taxon>Nesterenkonia</taxon>
    </lineage>
</organism>